<reference evidence="3" key="1">
    <citation type="journal article" date="2013" name="Genome Announc.">
        <title>Draft genome sequence of the grapevine dieback fungus Eutypa lata UCR-EL1.</title>
        <authorList>
            <person name="Blanco-Ulate B."/>
            <person name="Rolshausen P.E."/>
            <person name="Cantu D."/>
        </authorList>
    </citation>
    <scope>NUCLEOTIDE SEQUENCE [LARGE SCALE GENOMIC DNA]</scope>
    <source>
        <strain evidence="3">UCR-EL1</strain>
    </source>
</reference>
<name>M7SRA9_EUTLA</name>
<dbReference type="HOGENOM" id="CLU_1476083_0_0_1"/>
<dbReference type="GO" id="GO:0005524">
    <property type="term" value="F:ATP binding"/>
    <property type="evidence" value="ECO:0007669"/>
    <property type="project" value="InterPro"/>
</dbReference>
<dbReference type="GO" id="GO:0003877">
    <property type="term" value="F:ATP:ADP adenylyltransferase activity"/>
    <property type="evidence" value="ECO:0007669"/>
    <property type="project" value="InterPro"/>
</dbReference>
<keyword evidence="2" id="KW-0808">Transferase</keyword>
<keyword evidence="3" id="KW-1185">Reference proteome</keyword>
<dbReference type="GO" id="GO:0009117">
    <property type="term" value="P:nucleotide metabolic process"/>
    <property type="evidence" value="ECO:0007669"/>
    <property type="project" value="InterPro"/>
</dbReference>
<accession>M7SRA9</accession>
<dbReference type="Pfam" id="PF19327">
    <property type="entry name" value="Ap4A_phos_N"/>
    <property type="match status" value="1"/>
</dbReference>
<evidence type="ECO:0000259" key="1">
    <source>
        <dbReference type="Pfam" id="PF19327"/>
    </source>
</evidence>
<dbReference type="EMBL" id="KB706590">
    <property type="protein sequence ID" value="EMR66767.1"/>
    <property type="molecule type" value="Genomic_DNA"/>
</dbReference>
<evidence type="ECO:0000313" key="3">
    <source>
        <dbReference type="Proteomes" id="UP000012174"/>
    </source>
</evidence>
<dbReference type="InterPro" id="IPR045759">
    <property type="entry name" value="Ap4A_phos1/2_N"/>
</dbReference>
<gene>
    <name evidence="2" type="ORF">UCREL1_6241</name>
</gene>
<dbReference type="Gene3D" id="3.30.428.70">
    <property type="match status" value="1"/>
</dbReference>
<evidence type="ECO:0000313" key="2">
    <source>
        <dbReference type="EMBL" id="EMR66767.1"/>
    </source>
</evidence>
<keyword evidence="2" id="KW-0548">Nucleotidyltransferase</keyword>
<dbReference type="PANTHER" id="PTHR38420:SF1">
    <property type="entry name" value="PUTATIVE (AFU_ORTHOLOGUE AFUA_5G14690)-RELATED"/>
    <property type="match status" value="1"/>
</dbReference>
<dbReference type="InterPro" id="IPR009163">
    <property type="entry name" value="Ap4A_phos1/2"/>
</dbReference>
<dbReference type="InterPro" id="IPR043171">
    <property type="entry name" value="Ap4A_phos1/2-like"/>
</dbReference>
<dbReference type="InterPro" id="IPR036265">
    <property type="entry name" value="HIT-like_sf"/>
</dbReference>
<dbReference type="Proteomes" id="UP000012174">
    <property type="component" value="Unassembled WGS sequence"/>
</dbReference>
<feature type="domain" description="Ap4A phosphorylase 1/2 N-terminal" evidence="1">
    <location>
        <begin position="88"/>
        <end position="159"/>
    </location>
</feature>
<dbReference type="eggNOG" id="ENOG502QRAQ">
    <property type="taxonomic scope" value="Eukaryota"/>
</dbReference>
<dbReference type="KEGG" id="ela:UCREL1_6241"/>
<organism evidence="2 3">
    <name type="scientific">Eutypa lata (strain UCR-EL1)</name>
    <name type="common">Grapevine dieback disease fungus</name>
    <name type="synonym">Eutypa armeniacae</name>
    <dbReference type="NCBI Taxonomy" id="1287681"/>
    <lineage>
        <taxon>Eukaryota</taxon>
        <taxon>Fungi</taxon>
        <taxon>Dikarya</taxon>
        <taxon>Ascomycota</taxon>
        <taxon>Pezizomycotina</taxon>
        <taxon>Sordariomycetes</taxon>
        <taxon>Xylariomycetidae</taxon>
        <taxon>Xylariales</taxon>
        <taxon>Diatrypaceae</taxon>
        <taxon>Eutypa</taxon>
    </lineage>
</organism>
<dbReference type="OrthoDB" id="10267950at2759"/>
<dbReference type="SUPFAM" id="SSF54197">
    <property type="entry name" value="HIT-like"/>
    <property type="match status" value="1"/>
</dbReference>
<protein>
    <submittedName>
        <fullName evidence="2">Putative atp adenylyltransferase protein</fullName>
    </submittedName>
</protein>
<dbReference type="PANTHER" id="PTHR38420">
    <property type="entry name" value="AP-4-A PHOSPHORYLASE II"/>
    <property type="match status" value="1"/>
</dbReference>
<proteinExistence type="predicted"/>
<sequence length="187" mass="21407">MSLPLGEEELLADFDRRCNRGTIFYDNNPVIQTHTIDGFQYEFAVTAAIGKKPFIKDNADEPPATSPSVKRSPGYVPGSDIDVSGYEITYVNGTHLLMFNKFCMYRPHLLLLTKDGWRRQYEQLDLQDLQAVWNVLESLNWRYFMFFNCGKDGGCSRLHVSYPCDTSYFPDCGYLCRKQGGSQSCHL</sequence>
<dbReference type="AlphaFoldDB" id="M7SRA9"/>